<evidence type="ECO:0000313" key="3">
    <source>
        <dbReference type="EMBL" id="KDO18377.1"/>
    </source>
</evidence>
<keyword evidence="4" id="KW-1185">Reference proteome</keyword>
<dbReference type="GeneID" id="24137806"/>
<keyword evidence="2" id="KW-0677">Repeat</keyword>
<dbReference type="InterPro" id="IPR051279">
    <property type="entry name" value="PP1-Reg/Actin-Interact_Protein"/>
</dbReference>
<dbReference type="PANTHER" id="PTHR24112">
    <property type="entry name" value="LEUCINE-RICH REPEAT, ISOFORM F-RELATED"/>
    <property type="match status" value="1"/>
</dbReference>
<dbReference type="OrthoDB" id="10424293at2759"/>
<dbReference type="RefSeq" id="XP_012210919.1">
    <property type="nucleotide sequence ID" value="XM_012355529.1"/>
</dbReference>
<protein>
    <submittedName>
        <fullName evidence="3">Uncharacterized protein</fullName>
    </submittedName>
</protein>
<dbReference type="Proteomes" id="UP000030745">
    <property type="component" value="Unassembled WGS sequence"/>
</dbReference>
<organism evidence="3 4">
    <name type="scientific">Saprolegnia parasitica (strain CBS 223.65)</name>
    <dbReference type="NCBI Taxonomy" id="695850"/>
    <lineage>
        <taxon>Eukaryota</taxon>
        <taxon>Sar</taxon>
        <taxon>Stramenopiles</taxon>
        <taxon>Oomycota</taxon>
        <taxon>Saprolegniomycetes</taxon>
        <taxon>Saprolegniales</taxon>
        <taxon>Saprolegniaceae</taxon>
        <taxon>Saprolegnia</taxon>
    </lineage>
</organism>
<dbReference type="Gene3D" id="3.80.10.10">
    <property type="entry name" value="Ribonuclease Inhibitor"/>
    <property type="match status" value="1"/>
</dbReference>
<gene>
    <name evidence="3" type="ORF">SPRG_16158</name>
</gene>
<dbReference type="InterPro" id="IPR032675">
    <property type="entry name" value="LRR_dom_sf"/>
</dbReference>
<reference evidence="3 4" key="1">
    <citation type="journal article" date="2013" name="PLoS Genet.">
        <title>Distinctive expansion of potential virulence genes in the genome of the oomycete fish pathogen Saprolegnia parasitica.</title>
        <authorList>
            <person name="Jiang R.H."/>
            <person name="de Bruijn I."/>
            <person name="Haas B.J."/>
            <person name="Belmonte R."/>
            <person name="Lobach L."/>
            <person name="Christie J."/>
            <person name="van den Ackerveken G."/>
            <person name="Bottin A."/>
            <person name="Bulone V."/>
            <person name="Diaz-Moreno S.M."/>
            <person name="Dumas B."/>
            <person name="Fan L."/>
            <person name="Gaulin E."/>
            <person name="Govers F."/>
            <person name="Grenville-Briggs L.J."/>
            <person name="Horner N.R."/>
            <person name="Levin J.Z."/>
            <person name="Mammella M."/>
            <person name="Meijer H.J."/>
            <person name="Morris P."/>
            <person name="Nusbaum C."/>
            <person name="Oome S."/>
            <person name="Phillips A.J."/>
            <person name="van Rooyen D."/>
            <person name="Rzeszutek E."/>
            <person name="Saraiva M."/>
            <person name="Secombes C.J."/>
            <person name="Seidl M.F."/>
            <person name="Snel B."/>
            <person name="Stassen J.H."/>
            <person name="Sykes S."/>
            <person name="Tripathy S."/>
            <person name="van den Berg H."/>
            <person name="Vega-Arreguin J.C."/>
            <person name="Wawra S."/>
            <person name="Young S.K."/>
            <person name="Zeng Q."/>
            <person name="Dieguez-Uribeondo J."/>
            <person name="Russ C."/>
            <person name="Tyler B.M."/>
            <person name="van West P."/>
        </authorList>
    </citation>
    <scope>NUCLEOTIDE SEQUENCE [LARGE SCALE GENOMIC DNA]</scope>
    <source>
        <strain evidence="3 4">CBS 223.65</strain>
    </source>
</reference>
<keyword evidence="1" id="KW-0433">Leucine-rich repeat</keyword>
<evidence type="ECO:0000256" key="1">
    <source>
        <dbReference type="ARBA" id="ARBA00022614"/>
    </source>
</evidence>
<proteinExistence type="predicted"/>
<sequence length="378" mass="41015">MGRWTPELVEAVVLYLERPRDVLFVLASLPQGLLTLPLQCVAQLTEMAVVDWPDVHLDESAIDARSLDLLAGARRLAPSITVNVQAGDAFQQLVPLLAGCITRVHIPSAVPLPAGLSVQAALAQCTALRHLSLHVPSKPDAVSWLEPLLQRLAATETLSTLDLRFGRDTIPLIQSCVFAHVAHWLQEALWSALGGSPFLTDLVLESPRLLARPTPDYRMPRTLRFLQWKALHECSMVPVAAILRSAPNLSSLALSWGHLPPSPLVMVVRDLRCLVSVSFSGNRLGSKVFPPVLQAIANLPLLETLCLADNQLADSAVPYLLRVLAECSVLRTLDVSQNAISATGLASLLPALAKKPTLAQIKLENNCYVLRNLAHIAL</sequence>
<name>A0A067BUT0_SAPPC</name>
<accession>A0A067BUT0</accession>
<evidence type="ECO:0000313" key="4">
    <source>
        <dbReference type="Proteomes" id="UP000030745"/>
    </source>
</evidence>
<dbReference type="KEGG" id="spar:SPRG_16158"/>
<dbReference type="EMBL" id="KK583446">
    <property type="protein sequence ID" value="KDO18377.1"/>
    <property type="molecule type" value="Genomic_DNA"/>
</dbReference>
<dbReference type="AlphaFoldDB" id="A0A067BUT0"/>
<dbReference type="VEuPathDB" id="FungiDB:SPRG_16158"/>
<dbReference type="PANTHER" id="PTHR24112:SF9">
    <property type="entry name" value="PROTEIN PHOSPHATASE 1 REGULATORY SUBUNIT 37"/>
    <property type="match status" value="1"/>
</dbReference>
<evidence type="ECO:0000256" key="2">
    <source>
        <dbReference type="ARBA" id="ARBA00022737"/>
    </source>
</evidence>
<dbReference type="SUPFAM" id="SSF52047">
    <property type="entry name" value="RNI-like"/>
    <property type="match status" value="1"/>
</dbReference>